<dbReference type="InterPro" id="IPR013785">
    <property type="entry name" value="Aldolase_TIM"/>
</dbReference>
<dbReference type="GO" id="GO:0016491">
    <property type="term" value="F:oxidoreductase activity"/>
    <property type="evidence" value="ECO:0007669"/>
    <property type="project" value="UniProtKB-KW"/>
</dbReference>
<evidence type="ECO:0000259" key="5">
    <source>
        <dbReference type="Pfam" id="PF00724"/>
    </source>
</evidence>
<gene>
    <name evidence="6" type="ORF">NKR23_g8644</name>
</gene>
<keyword evidence="7" id="KW-1185">Reference proteome</keyword>
<accession>A0AA38VL44</accession>
<evidence type="ECO:0000256" key="1">
    <source>
        <dbReference type="ARBA" id="ARBA00005979"/>
    </source>
</evidence>
<dbReference type="Proteomes" id="UP001174694">
    <property type="component" value="Unassembled WGS sequence"/>
</dbReference>
<sequence>MGLDLELAKPFTLPNGLALPNRLVKAAMAEHCADKNGIPNEKLSRAYATWADGGWGMVLTGNVQVDPRYLGAPGDVATAEKQVGEEALLASWRAWAAAGSANGTPLVMQINHPGRQSPAGAGARGFLEKSIAPSPIPLHLPPGGFLAWAMAALAFGTPREMTQADIDHAVARFATTARLAAAAGFAGVEIHAAHGYLLAQFLSAKSNRRADAYGGSAANRARIVVEVIRAIRAAVPAGFAVGIKLNSVDHQSKEELAGCIEQLRLITEAGVDFLEISGGSYENPTMFLGTDKAAGEVEKKSERTKAREAFFLEFARSIRDKFPHVPLVVTGGFRTRAGMEAAVRAGDCEMAGLGRPAVLNPALPHNVVFNAEVSDDDAKLFAKTVEVPWFVKKFGFHAVGAGMESSWYSKKIGEMGSK</sequence>
<dbReference type="SUPFAM" id="SSF51395">
    <property type="entry name" value="FMN-linked oxidoreductases"/>
    <property type="match status" value="1"/>
</dbReference>
<comment type="similarity">
    <text evidence="1">Belongs to the NADH:flavin oxidoreductase/NADH oxidase family.</text>
</comment>
<evidence type="ECO:0000313" key="6">
    <source>
        <dbReference type="EMBL" id="KAJ9138169.1"/>
    </source>
</evidence>
<organism evidence="6 7">
    <name type="scientific">Pleurostoma richardsiae</name>
    <dbReference type="NCBI Taxonomy" id="41990"/>
    <lineage>
        <taxon>Eukaryota</taxon>
        <taxon>Fungi</taxon>
        <taxon>Dikarya</taxon>
        <taxon>Ascomycota</taxon>
        <taxon>Pezizomycotina</taxon>
        <taxon>Sordariomycetes</taxon>
        <taxon>Sordariomycetidae</taxon>
        <taxon>Calosphaeriales</taxon>
        <taxon>Pleurostomataceae</taxon>
        <taxon>Pleurostoma</taxon>
    </lineage>
</organism>
<keyword evidence="2" id="KW-0285">Flavoprotein</keyword>
<dbReference type="EMBL" id="JANBVO010000031">
    <property type="protein sequence ID" value="KAJ9138169.1"/>
    <property type="molecule type" value="Genomic_DNA"/>
</dbReference>
<keyword evidence="3" id="KW-0288">FMN</keyword>
<evidence type="ECO:0000256" key="2">
    <source>
        <dbReference type="ARBA" id="ARBA00022630"/>
    </source>
</evidence>
<reference evidence="6" key="1">
    <citation type="submission" date="2022-07" db="EMBL/GenBank/DDBJ databases">
        <title>Fungi with potential for degradation of polypropylene.</title>
        <authorList>
            <person name="Gostincar C."/>
        </authorList>
    </citation>
    <scope>NUCLEOTIDE SEQUENCE</scope>
    <source>
        <strain evidence="6">EXF-13308</strain>
    </source>
</reference>
<proteinExistence type="inferred from homology"/>
<name>A0AA38VL44_9PEZI</name>
<evidence type="ECO:0000313" key="7">
    <source>
        <dbReference type="Proteomes" id="UP001174694"/>
    </source>
</evidence>
<dbReference type="Gene3D" id="3.20.20.70">
    <property type="entry name" value="Aldolase class I"/>
    <property type="match status" value="1"/>
</dbReference>
<dbReference type="CDD" id="cd04733">
    <property type="entry name" value="OYE_like_2_FMN"/>
    <property type="match status" value="1"/>
</dbReference>
<dbReference type="GO" id="GO:0010181">
    <property type="term" value="F:FMN binding"/>
    <property type="evidence" value="ECO:0007669"/>
    <property type="project" value="InterPro"/>
</dbReference>
<evidence type="ECO:0000256" key="3">
    <source>
        <dbReference type="ARBA" id="ARBA00022643"/>
    </source>
</evidence>
<dbReference type="InterPro" id="IPR051799">
    <property type="entry name" value="NADH_flavin_oxidoreductase"/>
</dbReference>
<comment type="caution">
    <text evidence="6">The sequence shown here is derived from an EMBL/GenBank/DDBJ whole genome shotgun (WGS) entry which is preliminary data.</text>
</comment>
<protein>
    <submittedName>
        <fullName evidence="6">NADH oxidase 3</fullName>
    </submittedName>
</protein>
<keyword evidence="4" id="KW-0560">Oxidoreductase</keyword>
<dbReference type="InterPro" id="IPR001155">
    <property type="entry name" value="OxRdtase_FMN_N"/>
</dbReference>
<feature type="domain" description="NADH:flavin oxidoreductase/NADH oxidase N-terminal" evidence="5">
    <location>
        <begin position="7"/>
        <end position="367"/>
    </location>
</feature>
<dbReference type="AlphaFoldDB" id="A0AA38VL44"/>
<evidence type="ECO:0000256" key="4">
    <source>
        <dbReference type="ARBA" id="ARBA00023002"/>
    </source>
</evidence>
<dbReference type="Pfam" id="PF00724">
    <property type="entry name" value="Oxidored_FMN"/>
    <property type="match status" value="1"/>
</dbReference>
<dbReference type="PANTHER" id="PTHR43656">
    <property type="entry name" value="BINDING OXIDOREDUCTASE, PUTATIVE (AFU_ORTHOLOGUE AFUA_2G08260)-RELATED"/>
    <property type="match status" value="1"/>
</dbReference>
<dbReference type="PANTHER" id="PTHR43656:SF2">
    <property type="entry name" value="BINDING OXIDOREDUCTASE, PUTATIVE (AFU_ORTHOLOGUE AFUA_2G08260)-RELATED"/>
    <property type="match status" value="1"/>
</dbReference>